<dbReference type="RefSeq" id="WP_122824586.1">
    <property type="nucleotide sequence ID" value="NZ_CP033325.1"/>
</dbReference>
<reference evidence="3" key="1">
    <citation type="journal article" date="2019" name="Int. J. Syst. Evol. Microbiol.">
        <title>The Global Catalogue of Microorganisms (GCM) 10K type strain sequencing project: providing services to taxonomists for standard genome sequencing and annotation.</title>
        <authorList>
            <consortium name="The Broad Institute Genomics Platform"/>
            <consortium name="The Broad Institute Genome Sequencing Center for Infectious Disease"/>
            <person name="Wu L."/>
            <person name="Ma J."/>
        </authorList>
    </citation>
    <scope>NUCLEOTIDE SEQUENCE [LARGE SCALE GENOMIC DNA]</scope>
    <source>
        <strain evidence="3">JCM 3369</strain>
    </source>
</reference>
<dbReference type="Proteomes" id="UP001595955">
    <property type="component" value="Unassembled WGS sequence"/>
</dbReference>
<protein>
    <submittedName>
        <fullName evidence="2">DUF4233 domain-containing protein</fullName>
    </submittedName>
</protein>
<keyword evidence="1" id="KW-1133">Transmembrane helix</keyword>
<feature type="transmembrane region" description="Helical" evidence="1">
    <location>
        <begin position="43"/>
        <end position="63"/>
    </location>
</feature>
<keyword evidence="3" id="KW-1185">Reference proteome</keyword>
<comment type="caution">
    <text evidence="2">The sequence shown here is derived from an EMBL/GenBank/DDBJ whole genome shotgun (WGS) entry which is preliminary data.</text>
</comment>
<dbReference type="EMBL" id="JBHSGF010000009">
    <property type="protein sequence ID" value="MFC4556134.1"/>
    <property type="molecule type" value="Genomic_DNA"/>
</dbReference>
<evidence type="ECO:0000313" key="2">
    <source>
        <dbReference type="EMBL" id="MFC4556134.1"/>
    </source>
</evidence>
<evidence type="ECO:0000256" key="1">
    <source>
        <dbReference type="SAM" id="Phobius"/>
    </source>
</evidence>
<dbReference type="Pfam" id="PF14017">
    <property type="entry name" value="DUF4233"/>
    <property type="match status" value="1"/>
</dbReference>
<name>A0ABV9DD06_9MICO</name>
<keyword evidence="1" id="KW-0812">Transmembrane</keyword>
<evidence type="ECO:0000313" key="3">
    <source>
        <dbReference type="Proteomes" id="UP001595955"/>
    </source>
</evidence>
<feature type="transmembrane region" description="Helical" evidence="1">
    <location>
        <begin position="70"/>
        <end position="103"/>
    </location>
</feature>
<sequence>MSAPAKPRSSARALFATTVLTLEAFVVFFAALVAFGLDVAAPGVVFGVAGVLAVLCLVAAGLVRRGRAGVVLGWVVQVLLLACGLVLPTMFALGGVFTLIWVVSLRTGGRIDAERVERERAQAAPDGR</sequence>
<accession>A0ABV9DD06</accession>
<keyword evidence="1" id="KW-0472">Membrane</keyword>
<dbReference type="InterPro" id="IPR025327">
    <property type="entry name" value="DUF4233"/>
</dbReference>
<organism evidence="2 3">
    <name type="scientific">Georgenia faecalis</name>
    <dbReference type="NCBI Taxonomy" id="2483799"/>
    <lineage>
        <taxon>Bacteria</taxon>
        <taxon>Bacillati</taxon>
        <taxon>Actinomycetota</taxon>
        <taxon>Actinomycetes</taxon>
        <taxon>Micrococcales</taxon>
        <taxon>Bogoriellaceae</taxon>
        <taxon>Georgenia</taxon>
    </lineage>
</organism>
<gene>
    <name evidence="2" type="ORF">ACFO3F_12820</name>
</gene>
<feature type="transmembrane region" description="Helical" evidence="1">
    <location>
        <begin position="12"/>
        <end position="37"/>
    </location>
</feature>
<proteinExistence type="predicted"/>